<keyword evidence="2" id="KW-1185">Reference proteome</keyword>
<organism evidence="1 2">
    <name type="scientific">Sphingomonas hengshuiensis</name>
    <dbReference type="NCBI Taxonomy" id="1609977"/>
    <lineage>
        <taxon>Bacteria</taxon>
        <taxon>Pseudomonadati</taxon>
        <taxon>Pseudomonadota</taxon>
        <taxon>Alphaproteobacteria</taxon>
        <taxon>Sphingomonadales</taxon>
        <taxon>Sphingomonadaceae</taxon>
        <taxon>Sphingomonas</taxon>
    </lineage>
</organism>
<name>A0A7U4J760_9SPHN</name>
<reference evidence="1 2" key="2">
    <citation type="submission" date="2015-02" db="EMBL/GenBank/DDBJ databases">
        <title>The complete genome of Sphingomonas hengshuiensis sp. WHSC-8 isolated from soil of Hengshui Lake.</title>
        <authorList>
            <person name="Wei S."/>
            <person name="Guo J."/>
            <person name="Su C."/>
            <person name="Wu R."/>
            <person name="Zhang Z."/>
            <person name="Liang K."/>
            <person name="Li H."/>
            <person name="Wang T."/>
            <person name="Liu H."/>
            <person name="Zhang C."/>
            <person name="Li Z."/>
            <person name="Wang Q."/>
            <person name="Meng J."/>
        </authorList>
    </citation>
    <scope>NUCLEOTIDE SEQUENCE [LARGE SCALE GENOMIC DNA]</scope>
    <source>
        <strain evidence="1 2">WHSC-8</strain>
    </source>
</reference>
<reference evidence="1 2" key="1">
    <citation type="journal article" date="2015" name="Int. J. Syst. Evol. Microbiol.">
        <title>Sphingomonas hengshuiensis sp. nov., isolated from lake wetland.</title>
        <authorList>
            <person name="Wei S."/>
            <person name="Wang T."/>
            <person name="Liu H."/>
            <person name="Zhang C."/>
            <person name="Guo J."/>
            <person name="Wang Q."/>
            <person name="Liang K."/>
            <person name="Zhang Z."/>
        </authorList>
    </citation>
    <scope>NUCLEOTIDE SEQUENCE [LARGE SCALE GENOMIC DNA]</scope>
    <source>
        <strain evidence="1 2">WHSC-8</strain>
    </source>
</reference>
<proteinExistence type="predicted"/>
<evidence type="ECO:0000313" key="2">
    <source>
        <dbReference type="Proteomes" id="UP000032300"/>
    </source>
</evidence>
<sequence length="77" mass="8801">MATIRKFELREAERLSKQTEAAASILLSELDGEKFIQLDSYGSPDRQLVGKRSQSMRLTREAFEQLVKLGTEHFKGE</sequence>
<dbReference type="EMBL" id="CP010836">
    <property type="protein sequence ID" value="AJP71492.1"/>
    <property type="molecule type" value="Genomic_DNA"/>
</dbReference>
<evidence type="ECO:0000313" key="1">
    <source>
        <dbReference type="EMBL" id="AJP71492.1"/>
    </source>
</evidence>
<gene>
    <name evidence="1" type="ORF">TS85_06455</name>
</gene>
<protein>
    <submittedName>
        <fullName evidence="1">Uncharacterized protein</fullName>
    </submittedName>
</protein>
<accession>A0A7U4J760</accession>
<dbReference type="Proteomes" id="UP000032300">
    <property type="component" value="Chromosome"/>
</dbReference>
<dbReference type="RefSeq" id="WP_044331146.1">
    <property type="nucleotide sequence ID" value="NZ_CP010836.1"/>
</dbReference>
<dbReference type="AlphaFoldDB" id="A0A7U4J760"/>
<dbReference type="KEGG" id="sphi:TS85_06455"/>